<dbReference type="InterPro" id="IPR024072">
    <property type="entry name" value="DHFR-like_dom_sf"/>
</dbReference>
<dbReference type="AlphaFoldDB" id="A0AAT9JUL9"/>
<dbReference type="RefSeq" id="WP_208677816.1">
    <property type="nucleotide sequence ID" value="NZ_CP034671.2"/>
</dbReference>
<organism evidence="2">
    <name type="scientific">Synechococcus elongatus PCC 11802</name>
    <dbReference type="NCBI Taxonomy" id="2283154"/>
    <lineage>
        <taxon>Bacteria</taxon>
        <taxon>Bacillati</taxon>
        <taxon>Cyanobacteriota</taxon>
        <taxon>Cyanophyceae</taxon>
        <taxon>Synechococcales</taxon>
        <taxon>Synechococcaceae</taxon>
        <taxon>Synechococcus</taxon>
    </lineage>
</organism>
<accession>A0AAT9JUL9</accession>
<dbReference type="InterPro" id="IPR001796">
    <property type="entry name" value="DHFR_dom"/>
</dbReference>
<dbReference type="PANTHER" id="PTHR38011">
    <property type="entry name" value="DIHYDROFOLATE REDUCTASE FAMILY PROTEIN (AFU_ORTHOLOGUE AFUA_8G06820)"/>
    <property type="match status" value="1"/>
</dbReference>
<evidence type="ECO:0000259" key="1">
    <source>
        <dbReference type="Pfam" id="PF01872"/>
    </source>
</evidence>
<proteinExistence type="predicted"/>
<dbReference type="GO" id="GO:0004146">
    <property type="term" value="F:dihydrofolate reductase activity"/>
    <property type="evidence" value="ECO:0007669"/>
    <property type="project" value="InterPro"/>
</dbReference>
<evidence type="ECO:0000313" key="2">
    <source>
        <dbReference type="EMBL" id="QFZ91641.2"/>
    </source>
</evidence>
<dbReference type="Gene3D" id="3.40.430.10">
    <property type="entry name" value="Dihydrofolate Reductase, subunit A"/>
    <property type="match status" value="1"/>
</dbReference>
<dbReference type="InterPro" id="IPR050765">
    <property type="entry name" value="Riboflavin_Biosynth_HTPR"/>
</dbReference>
<name>A0AAT9JUL9_SYNEL</name>
<dbReference type="PANTHER" id="PTHR38011:SF11">
    <property type="entry name" value="2,5-DIAMINO-6-RIBOSYLAMINO-4(3H)-PYRIMIDINONE 5'-PHOSPHATE REDUCTASE"/>
    <property type="match status" value="1"/>
</dbReference>
<reference evidence="2" key="1">
    <citation type="submission" date="2024-01" db="EMBL/GenBank/DDBJ databases">
        <title>Synechococcus elongatus PCC 11802, a close yet different native of Synechococcus elongatus PCC 11801.</title>
        <authorList>
            <person name="Jaiswal D."/>
            <person name="Sengupta A."/>
            <person name="Sengupta S."/>
            <person name="Pakrasi H.B."/>
            <person name="Wangikar P."/>
        </authorList>
    </citation>
    <scope>NUCLEOTIDE SEQUENCE</scope>
    <source>
        <strain evidence="2">PCC 11802</strain>
    </source>
</reference>
<dbReference type="CDD" id="cd00209">
    <property type="entry name" value="DHFR"/>
    <property type="match status" value="1"/>
</dbReference>
<sequence length="175" mass="19574">MTERCLILFIATSLDGYIARLDEGIDWLFDDADYGYSDFYTQVDTVLMGRKTYDLSIRLSNDPYPGCKTYVFSRSLASVADPAVTVVQGNPGDLVTQLQQQPGRHLWLVGGGQLVQQCLAADCLDQLIISIHPILLGSGIPLFPSDFPERHWQLIKTQAFPSGLVQCTYNRVREE</sequence>
<dbReference type="GO" id="GO:0009231">
    <property type="term" value="P:riboflavin biosynthetic process"/>
    <property type="evidence" value="ECO:0007669"/>
    <property type="project" value="InterPro"/>
</dbReference>
<feature type="domain" description="Bacterial bifunctional deaminase-reductase C-terminal" evidence="1">
    <location>
        <begin position="5"/>
        <end position="165"/>
    </location>
</feature>
<dbReference type="InterPro" id="IPR002734">
    <property type="entry name" value="RibDG_C"/>
</dbReference>
<dbReference type="SUPFAM" id="SSF53597">
    <property type="entry name" value="Dihydrofolate reductase-like"/>
    <property type="match status" value="1"/>
</dbReference>
<dbReference type="GO" id="GO:0008703">
    <property type="term" value="F:5-amino-6-(5-phosphoribosylamino)uracil reductase activity"/>
    <property type="evidence" value="ECO:0007669"/>
    <property type="project" value="InterPro"/>
</dbReference>
<dbReference type="EMBL" id="CP034671">
    <property type="protein sequence ID" value="QFZ91641.2"/>
    <property type="molecule type" value="Genomic_DNA"/>
</dbReference>
<gene>
    <name evidence="2" type="ORF">EKO22_03935</name>
</gene>
<dbReference type="Pfam" id="PF01872">
    <property type="entry name" value="RibD_C"/>
    <property type="match status" value="1"/>
</dbReference>
<dbReference type="GO" id="GO:0046654">
    <property type="term" value="P:tetrahydrofolate biosynthetic process"/>
    <property type="evidence" value="ECO:0007669"/>
    <property type="project" value="InterPro"/>
</dbReference>
<protein>
    <submittedName>
        <fullName evidence="2">Dihydrofolate reductase family protein</fullName>
    </submittedName>
</protein>